<accession>A0A5B7CJQ3</accession>
<feature type="region of interest" description="Disordered" evidence="1">
    <location>
        <begin position="1"/>
        <end position="29"/>
    </location>
</feature>
<name>A0A5B7CJQ3_PORTR</name>
<keyword evidence="3" id="KW-1185">Reference proteome</keyword>
<dbReference type="EMBL" id="VSRR010000083">
    <property type="protein sequence ID" value="MPC09739.1"/>
    <property type="molecule type" value="Genomic_DNA"/>
</dbReference>
<protein>
    <submittedName>
        <fullName evidence="2">Uncharacterized protein</fullName>
    </submittedName>
</protein>
<sequence length="61" mass="7019">MIASRVGREQSKREQWRGEQHQDQEQHKLVLEVTGPPPGAALRGREIDEVHWLSLTADPTY</sequence>
<gene>
    <name evidence="2" type="ORF">E2C01_002358</name>
</gene>
<proteinExistence type="predicted"/>
<reference evidence="2 3" key="1">
    <citation type="submission" date="2019-05" db="EMBL/GenBank/DDBJ databases">
        <title>Another draft genome of Portunus trituberculatus and its Hox gene families provides insights of decapod evolution.</title>
        <authorList>
            <person name="Jeong J.-H."/>
            <person name="Song I."/>
            <person name="Kim S."/>
            <person name="Choi T."/>
            <person name="Kim D."/>
            <person name="Ryu S."/>
            <person name="Kim W."/>
        </authorList>
    </citation>
    <scope>NUCLEOTIDE SEQUENCE [LARGE SCALE GENOMIC DNA]</scope>
    <source>
        <tissue evidence="2">Muscle</tissue>
    </source>
</reference>
<comment type="caution">
    <text evidence="2">The sequence shown here is derived from an EMBL/GenBank/DDBJ whole genome shotgun (WGS) entry which is preliminary data.</text>
</comment>
<evidence type="ECO:0000256" key="1">
    <source>
        <dbReference type="SAM" id="MobiDB-lite"/>
    </source>
</evidence>
<evidence type="ECO:0000313" key="2">
    <source>
        <dbReference type="EMBL" id="MPC09739.1"/>
    </source>
</evidence>
<evidence type="ECO:0000313" key="3">
    <source>
        <dbReference type="Proteomes" id="UP000324222"/>
    </source>
</evidence>
<dbReference type="AlphaFoldDB" id="A0A5B7CJQ3"/>
<organism evidence="2 3">
    <name type="scientific">Portunus trituberculatus</name>
    <name type="common">Swimming crab</name>
    <name type="synonym">Neptunus trituberculatus</name>
    <dbReference type="NCBI Taxonomy" id="210409"/>
    <lineage>
        <taxon>Eukaryota</taxon>
        <taxon>Metazoa</taxon>
        <taxon>Ecdysozoa</taxon>
        <taxon>Arthropoda</taxon>
        <taxon>Crustacea</taxon>
        <taxon>Multicrustacea</taxon>
        <taxon>Malacostraca</taxon>
        <taxon>Eumalacostraca</taxon>
        <taxon>Eucarida</taxon>
        <taxon>Decapoda</taxon>
        <taxon>Pleocyemata</taxon>
        <taxon>Brachyura</taxon>
        <taxon>Eubrachyura</taxon>
        <taxon>Portunoidea</taxon>
        <taxon>Portunidae</taxon>
        <taxon>Portuninae</taxon>
        <taxon>Portunus</taxon>
    </lineage>
</organism>
<dbReference type="Proteomes" id="UP000324222">
    <property type="component" value="Unassembled WGS sequence"/>
</dbReference>